<evidence type="ECO:0000256" key="2">
    <source>
        <dbReference type="SAM" id="SignalP"/>
    </source>
</evidence>
<dbReference type="EMBL" id="DWWK01000096">
    <property type="protein sequence ID" value="HJC38757.1"/>
    <property type="molecule type" value="Genomic_DNA"/>
</dbReference>
<keyword evidence="1" id="KW-0472">Membrane</keyword>
<feature type="signal peptide" evidence="2">
    <location>
        <begin position="1"/>
        <end position="22"/>
    </location>
</feature>
<evidence type="ECO:0000256" key="1">
    <source>
        <dbReference type="SAM" id="Phobius"/>
    </source>
</evidence>
<dbReference type="InterPro" id="IPR046062">
    <property type="entry name" value="DUF6020"/>
</dbReference>
<feature type="transmembrane region" description="Helical" evidence="1">
    <location>
        <begin position="188"/>
        <end position="210"/>
    </location>
</feature>
<proteinExistence type="predicted"/>
<keyword evidence="1" id="KW-1133">Transmembrane helix</keyword>
<accession>A0A9D2SXH2</accession>
<keyword evidence="2" id="KW-0732">Signal</keyword>
<organism evidence="3 4">
    <name type="scientific">Candidatus Mediterraneibacter faecigallinarum</name>
    <dbReference type="NCBI Taxonomy" id="2838669"/>
    <lineage>
        <taxon>Bacteria</taxon>
        <taxon>Bacillati</taxon>
        <taxon>Bacillota</taxon>
        <taxon>Clostridia</taxon>
        <taxon>Lachnospirales</taxon>
        <taxon>Lachnospiraceae</taxon>
        <taxon>Mediterraneibacter</taxon>
    </lineage>
</organism>
<dbReference type="AlphaFoldDB" id="A0A9D2SXH2"/>
<sequence>TKMLAFTVLPMAAFLISQNAVMTVFDIAPGPGLREMLSIPCQQMARAYNYNYDTFTEEEKETLFEIIPEETLKIHTYRQLISDSIKGDLDTEKLVEDPGRYLSLYIKLGLENPKSYIEGAMLSCLATWYPDKYYQDDRQYHPYIEIDMIDAKSYNPDYLELERYSAIPMYEKALTDLFQEAQWMRIPVISSLFTMGTYVWVLFLCFVYILVRKAYKYLLPISLLIGLIITIILGPVSLIRYGYPLIFVIPLVLTLFRTKTVDGNAVRTER</sequence>
<comment type="caution">
    <text evidence="3">The sequence shown here is derived from an EMBL/GenBank/DDBJ whole genome shotgun (WGS) entry which is preliminary data.</text>
</comment>
<feature type="transmembrane region" description="Helical" evidence="1">
    <location>
        <begin position="217"/>
        <end position="235"/>
    </location>
</feature>
<gene>
    <name evidence="3" type="ORF">H9757_06815</name>
</gene>
<dbReference type="Proteomes" id="UP000823894">
    <property type="component" value="Unassembled WGS sequence"/>
</dbReference>
<reference evidence="3" key="2">
    <citation type="submission" date="2021-04" db="EMBL/GenBank/DDBJ databases">
        <authorList>
            <person name="Gilroy R."/>
        </authorList>
    </citation>
    <scope>NUCLEOTIDE SEQUENCE</scope>
    <source>
        <strain evidence="3">ChiGjej1B1-1692</strain>
    </source>
</reference>
<dbReference type="Pfam" id="PF19484">
    <property type="entry name" value="DUF6020"/>
    <property type="match status" value="1"/>
</dbReference>
<evidence type="ECO:0000313" key="4">
    <source>
        <dbReference type="Proteomes" id="UP000823894"/>
    </source>
</evidence>
<evidence type="ECO:0000313" key="3">
    <source>
        <dbReference type="EMBL" id="HJC38757.1"/>
    </source>
</evidence>
<reference evidence="3" key="1">
    <citation type="journal article" date="2021" name="PeerJ">
        <title>Extensive microbial diversity within the chicken gut microbiome revealed by metagenomics and culture.</title>
        <authorList>
            <person name="Gilroy R."/>
            <person name="Ravi A."/>
            <person name="Getino M."/>
            <person name="Pursley I."/>
            <person name="Horton D.L."/>
            <person name="Alikhan N.F."/>
            <person name="Baker D."/>
            <person name="Gharbi K."/>
            <person name="Hall N."/>
            <person name="Watson M."/>
            <person name="Adriaenssens E.M."/>
            <person name="Foster-Nyarko E."/>
            <person name="Jarju S."/>
            <person name="Secka A."/>
            <person name="Antonio M."/>
            <person name="Oren A."/>
            <person name="Chaudhuri R.R."/>
            <person name="La Ragione R."/>
            <person name="Hildebrand F."/>
            <person name="Pallen M.J."/>
        </authorList>
    </citation>
    <scope>NUCLEOTIDE SEQUENCE</scope>
    <source>
        <strain evidence="3">ChiGjej1B1-1692</strain>
    </source>
</reference>
<evidence type="ECO:0008006" key="5">
    <source>
        <dbReference type="Google" id="ProtNLM"/>
    </source>
</evidence>
<feature type="chain" id="PRO_5038866565" description="Membrane transport protein MMPL domain-containing protein" evidence="2">
    <location>
        <begin position="23"/>
        <end position="270"/>
    </location>
</feature>
<name>A0A9D2SXH2_9FIRM</name>
<keyword evidence="1" id="KW-0812">Transmembrane</keyword>
<feature type="non-terminal residue" evidence="3">
    <location>
        <position position="1"/>
    </location>
</feature>
<protein>
    <recommendedName>
        <fullName evidence="5">Membrane transport protein MMPL domain-containing protein</fullName>
    </recommendedName>
</protein>